<dbReference type="GO" id="GO:0003723">
    <property type="term" value="F:RNA binding"/>
    <property type="evidence" value="ECO:0007669"/>
    <property type="project" value="InterPro"/>
</dbReference>
<dbReference type="SUPFAM" id="SSF75217">
    <property type="entry name" value="alpha/beta knot"/>
    <property type="match status" value="1"/>
</dbReference>
<dbReference type="EMBL" id="FQZP01000002">
    <property type="protein sequence ID" value="SHI45995.1"/>
    <property type="molecule type" value="Genomic_DNA"/>
</dbReference>
<dbReference type="PANTHER" id="PTHR42971">
    <property type="entry name" value="TRNA (CYTIDINE(34)-2'-O)-METHYLTRANSFERASE"/>
    <property type="match status" value="1"/>
</dbReference>
<dbReference type="CDD" id="cd18094">
    <property type="entry name" value="SpoU-like_TrmL"/>
    <property type="match status" value="1"/>
</dbReference>
<evidence type="ECO:0000256" key="1">
    <source>
        <dbReference type="ARBA" id="ARBA00022490"/>
    </source>
</evidence>
<dbReference type="PANTHER" id="PTHR42971:SF1">
    <property type="entry name" value="TRNA (CYTIDINE(34)-2'-O)-METHYLTRANSFERASE"/>
    <property type="match status" value="1"/>
</dbReference>
<dbReference type="GO" id="GO:0005737">
    <property type="term" value="C:cytoplasm"/>
    <property type="evidence" value="ECO:0007669"/>
    <property type="project" value="UniProtKB-SubCell"/>
</dbReference>
<dbReference type="GO" id="GO:0042802">
    <property type="term" value="F:identical protein binding"/>
    <property type="evidence" value="ECO:0007669"/>
    <property type="project" value="UniProtKB-ARBA"/>
</dbReference>
<dbReference type="Gene3D" id="3.40.1280.10">
    <property type="match status" value="1"/>
</dbReference>
<keyword evidence="10" id="KW-1185">Reference proteome</keyword>
<gene>
    <name evidence="9" type="ORF">SAMN05444373_1002134</name>
</gene>
<keyword evidence="1 6" id="KW-0963">Cytoplasm</keyword>
<evidence type="ECO:0000313" key="9">
    <source>
        <dbReference type="EMBL" id="SHI45995.1"/>
    </source>
</evidence>
<dbReference type="OrthoDB" id="9789043at2"/>
<evidence type="ECO:0000313" key="10">
    <source>
        <dbReference type="Proteomes" id="UP000324781"/>
    </source>
</evidence>
<protein>
    <recommendedName>
        <fullName evidence="6">Putative tRNA (cytidine(34)-2'-O)-methyltransferase</fullName>
        <ecNumber evidence="6">2.1.1.207</ecNumber>
    </recommendedName>
    <alternativeName>
        <fullName evidence="6">tRNA (cytidine/uridine-2'-O-)-methyltransferase</fullName>
    </alternativeName>
</protein>
<comment type="function">
    <text evidence="6">Could methylate the ribose at the nucleotide 34 wobble position in tRNA.</text>
</comment>
<feature type="binding site" evidence="6 7">
    <location>
        <position position="101"/>
    </location>
    <ligand>
        <name>S-adenosyl-L-methionine</name>
        <dbReference type="ChEBI" id="CHEBI:59789"/>
    </ligand>
</feature>
<feature type="domain" description="tRNA/rRNA methyltransferase SpoU type" evidence="8">
    <location>
        <begin position="3"/>
        <end position="142"/>
    </location>
</feature>
<dbReference type="GO" id="GO:0002130">
    <property type="term" value="P:wobble position ribose methylation"/>
    <property type="evidence" value="ECO:0007669"/>
    <property type="project" value="TreeGrafter"/>
</dbReference>
<accession>A0A1M6BBA0</accession>
<evidence type="ECO:0000259" key="8">
    <source>
        <dbReference type="Pfam" id="PF00588"/>
    </source>
</evidence>
<keyword evidence="4 6" id="KW-0949">S-adenosyl-L-methionine</keyword>
<keyword evidence="2 6" id="KW-0489">Methyltransferase</keyword>
<dbReference type="AlphaFoldDB" id="A0A1M6BBA0"/>
<comment type="catalytic activity">
    <reaction evidence="6">
        <text>cytidine(34) in tRNA + S-adenosyl-L-methionine = 2'-O-methylcytidine(34) in tRNA + S-adenosyl-L-homocysteine + H(+)</text>
        <dbReference type="Rhea" id="RHEA:43084"/>
        <dbReference type="Rhea" id="RHEA-COMP:10331"/>
        <dbReference type="Rhea" id="RHEA-COMP:10332"/>
        <dbReference type="ChEBI" id="CHEBI:15378"/>
        <dbReference type="ChEBI" id="CHEBI:57856"/>
        <dbReference type="ChEBI" id="CHEBI:59789"/>
        <dbReference type="ChEBI" id="CHEBI:74495"/>
        <dbReference type="ChEBI" id="CHEBI:82748"/>
        <dbReference type="EC" id="2.1.1.207"/>
    </reaction>
</comment>
<feature type="binding site" evidence="6 7">
    <location>
        <position position="122"/>
    </location>
    <ligand>
        <name>S-adenosyl-L-methionine</name>
        <dbReference type="ChEBI" id="CHEBI:59789"/>
    </ligand>
</feature>
<dbReference type="InterPro" id="IPR029028">
    <property type="entry name" value="Alpha/beta_knot_MTases"/>
</dbReference>
<dbReference type="EC" id="2.1.1.207" evidence="6"/>
<comment type="catalytic activity">
    <reaction evidence="6">
        <text>5-carboxymethylaminomethyluridine(34) in tRNA(Leu) + S-adenosyl-L-methionine = 5-carboxymethylaminomethyl-2'-O-methyluridine(34) in tRNA(Leu) + S-adenosyl-L-homocysteine + H(+)</text>
        <dbReference type="Rhea" id="RHEA:43088"/>
        <dbReference type="Rhea" id="RHEA-COMP:10333"/>
        <dbReference type="Rhea" id="RHEA-COMP:10334"/>
        <dbReference type="ChEBI" id="CHEBI:15378"/>
        <dbReference type="ChEBI" id="CHEBI:57856"/>
        <dbReference type="ChEBI" id="CHEBI:59789"/>
        <dbReference type="ChEBI" id="CHEBI:74508"/>
        <dbReference type="ChEBI" id="CHEBI:74511"/>
        <dbReference type="EC" id="2.1.1.207"/>
    </reaction>
</comment>
<dbReference type="GO" id="GO:0141098">
    <property type="term" value="F:tRNA (cytidine(34)-2'-O)-methyltransferase activity"/>
    <property type="evidence" value="ECO:0007669"/>
    <property type="project" value="RHEA"/>
</dbReference>
<name>A0A1M6BBA0_9FIRM</name>
<reference evidence="9 10" key="1">
    <citation type="submission" date="2016-11" db="EMBL/GenBank/DDBJ databases">
        <authorList>
            <person name="Varghese N."/>
            <person name="Submissions S."/>
        </authorList>
    </citation>
    <scope>NUCLEOTIDE SEQUENCE [LARGE SCALE GENOMIC DNA]</scope>
    <source>
        <strain evidence="9 10">DSM 19027</strain>
    </source>
</reference>
<comment type="similarity">
    <text evidence="6">Belongs to the class IV-like SAM-binding methyltransferase superfamily. RNA methyltransferase TrmH family. TrmL subfamily.</text>
</comment>
<sequence length="163" mass="18606">MAVNIVLHEPEIPQNTGNIARSCAATGAALHLIGPLGFSIEDKYLKRAGLDYWDKVRLYYYNSLDEFFGKHQGKPIFYSSTKASKTYDQVQYPADCFIMFGKETQGLPEDLLRENYERCIRIPMREGIRSLNLSNSVAIVLYEALRQMGFPGLQRHGQLNRPE</sequence>
<proteinExistence type="inferred from homology"/>
<comment type="subcellular location">
    <subcellularLocation>
        <location evidence="6">Cytoplasm</location>
    </subcellularLocation>
</comment>
<evidence type="ECO:0000256" key="7">
    <source>
        <dbReference type="PIRSR" id="PIRSR029256-1"/>
    </source>
</evidence>
<dbReference type="HAMAP" id="MF_01885">
    <property type="entry name" value="tRNA_methyltr_TrmL"/>
    <property type="match status" value="1"/>
</dbReference>
<organism evidence="9 10">
    <name type="scientific">Thermoclostridium caenicola</name>
    <dbReference type="NCBI Taxonomy" id="659425"/>
    <lineage>
        <taxon>Bacteria</taxon>
        <taxon>Bacillati</taxon>
        <taxon>Bacillota</taxon>
        <taxon>Clostridia</taxon>
        <taxon>Eubacteriales</taxon>
        <taxon>Oscillospiraceae</taxon>
        <taxon>Thermoclostridium</taxon>
    </lineage>
</organism>
<dbReference type="PIRSF" id="PIRSF029256">
    <property type="entry name" value="SpoU_TrmH_prd"/>
    <property type="match status" value="1"/>
</dbReference>
<keyword evidence="3 6" id="KW-0808">Transferase</keyword>
<evidence type="ECO:0000256" key="3">
    <source>
        <dbReference type="ARBA" id="ARBA00022679"/>
    </source>
</evidence>
<dbReference type="NCBIfam" id="TIGR00185">
    <property type="entry name" value="tRNA_yibK_trmL"/>
    <property type="match status" value="1"/>
</dbReference>
<evidence type="ECO:0000256" key="6">
    <source>
        <dbReference type="HAMAP-Rule" id="MF_01885"/>
    </source>
</evidence>
<evidence type="ECO:0000256" key="5">
    <source>
        <dbReference type="ARBA" id="ARBA00022694"/>
    </source>
</evidence>
<dbReference type="Proteomes" id="UP000324781">
    <property type="component" value="Unassembled WGS sequence"/>
</dbReference>
<dbReference type="InterPro" id="IPR029026">
    <property type="entry name" value="tRNA_m1G_MTases_N"/>
</dbReference>
<feature type="binding site" evidence="6 7">
    <location>
        <position position="130"/>
    </location>
    <ligand>
        <name>S-adenosyl-L-methionine</name>
        <dbReference type="ChEBI" id="CHEBI:59789"/>
    </ligand>
</feature>
<keyword evidence="5 6" id="KW-0819">tRNA processing</keyword>
<dbReference type="InterPro" id="IPR016914">
    <property type="entry name" value="TrmL"/>
</dbReference>
<evidence type="ECO:0000256" key="2">
    <source>
        <dbReference type="ARBA" id="ARBA00022603"/>
    </source>
</evidence>
<evidence type="ECO:0000256" key="4">
    <source>
        <dbReference type="ARBA" id="ARBA00022691"/>
    </source>
</evidence>
<dbReference type="GO" id="GO:0141102">
    <property type="term" value="F:tRNA (5-carboxymethylaminomethyluridine(34)-2'-O)-methyltransferase activity"/>
    <property type="evidence" value="ECO:0007669"/>
    <property type="project" value="RHEA"/>
</dbReference>
<comment type="caution">
    <text evidence="6">Lacks conserved residue(s) required for the propagation of feature annotation.</text>
</comment>
<dbReference type="RefSeq" id="WP_149677532.1">
    <property type="nucleotide sequence ID" value="NZ_DAONMB010000220.1"/>
</dbReference>
<dbReference type="FunFam" id="3.40.1280.10:FF:000002">
    <property type="entry name" value="Peptidylprolyl isomerase"/>
    <property type="match status" value="1"/>
</dbReference>
<dbReference type="InterPro" id="IPR001537">
    <property type="entry name" value="SpoU_MeTrfase"/>
</dbReference>
<dbReference type="Pfam" id="PF00588">
    <property type="entry name" value="SpoU_methylase"/>
    <property type="match status" value="1"/>
</dbReference>